<reference evidence="1 2" key="1">
    <citation type="journal article" date="2019" name="Nat. Med.">
        <title>A library of human gut bacterial isolates paired with longitudinal multiomics data enables mechanistic microbiome research.</title>
        <authorList>
            <person name="Poyet M."/>
            <person name="Groussin M."/>
            <person name="Gibbons S.M."/>
            <person name="Avila-Pacheco J."/>
            <person name="Jiang X."/>
            <person name="Kearney S.M."/>
            <person name="Perrotta A.R."/>
            <person name="Berdy B."/>
            <person name="Zhao S."/>
            <person name="Lieberman T.D."/>
            <person name="Swanson P.K."/>
            <person name="Smith M."/>
            <person name="Roesemann S."/>
            <person name="Alexander J.E."/>
            <person name="Rich S.A."/>
            <person name="Livny J."/>
            <person name="Vlamakis H."/>
            <person name="Clish C."/>
            <person name="Bullock K."/>
            <person name="Deik A."/>
            <person name="Scott J."/>
            <person name="Pierce K.A."/>
            <person name="Xavier R.J."/>
            <person name="Alm E.J."/>
        </authorList>
    </citation>
    <scope>NUCLEOTIDE SEQUENCE [LARGE SCALE GENOMIC DNA]</scope>
    <source>
        <strain evidence="1 2">BIOML-A136</strain>
    </source>
</reference>
<evidence type="ECO:0000313" key="1">
    <source>
        <dbReference type="EMBL" id="KAB7202469.1"/>
    </source>
</evidence>
<dbReference type="GO" id="GO:0016539">
    <property type="term" value="P:intein-mediated protein splicing"/>
    <property type="evidence" value="ECO:0007669"/>
    <property type="project" value="InterPro"/>
</dbReference>
<organism evidence="1 2">
    <name type="scientific">Bifidobacterium longum</name>
    <dbReference type="NCBI Taxonomy" id="216816"/>
    <lineage>
        <taxon>Bacteria</taxon>
        <taxon>Bacillati</taxon>
        <taxon>Actinomycetota</taxon>
        <taxon>Actinomycetes</taxon>
        <taxon>Bifidobacteriales</taxon>
        <taxon>Bifidobacteriaceae</taxon>
        <taxon>Bifidobacterium</taxon>
    </lineage>
</organism>
<dbReference type="GO" id="GO:0004519">
    <property type="term" value="F:endonuclease activity"/>
    <property type="evidence" value="ECO:0007669"/>
    <property type="project" value="InterPro"/>
</dbReference>
<dbReference type="InterPro" id="IPR006141">
    <property type="entry name" value="Intein_N"/>
</dbReference>
<dbReference type="Gene3D" id="3.10.28.10">
    <property type="entry name" value="Homing endonucleases"/>
    <property type="match status" value="1"/>
</dbReference>
<dbReference type="InterPro" id="IPR006142">
    <property type="entry name" value="INTEIN"/>
</dbReference>
<proteinExistence type="predicted"/>
<dbReference type="InterPro" id="IPR036844">
    <property type="entry name" value="Hint_dom_sf"/>
</dbReference>
<dbReference type="EMBL" id="WDUB01000015">
    <property type="protein sequence ID" value="KAB7202469.1"/>
    <property type="molecule type" value="Genomic_DNA"/>
</dbReference>
<gene>
    <name evidence="1" type="ORF">GBC45_08850</name>
</gene>
<dbReference type="Gene3D" id="3.40.50.300">
    <property type="entry name" value="P-loop containing nucleotide triphosphate hydrolases"/>
    <property type="match status" value="1"/>
</dbReference>
<dbReference type="InterPro" id="IPR027417">
    <property type="entry name" value="P-loop_NTPase"/>
</dbReference>
<dbReference type="Proteomes" id="UP000476628">
    <property type="component" value="Unassembled WGS sequence"/>
</dbReference>
<accession>A0A6L4U2G5</accession>
<dbReference type="SUPFAM" id="SSF51294">
    <property type="entry name" value="Hedgehog/intein (Hint) domain"/>
    <property type="match status" value="1"/>
</dbReference>
<evidence type="ECO:0000313" key="2">
    <source>
        <dbReference type="Proteomes" id="UP000476628"/>
    </source>
</evidence>
<dbReference type="InterPro" id="IPR004042">
    <property type="entry name" value="Intein_endonuc_central"/>
</dbReference>
<dbReference type="SUPFAM" id="SSF52540">
    <property type="entry name" value="P-loop containing nucleoside triphosphate hydrolases"/>
    <property type="match status" value="1"/>
</dbReference>
<comment type="caution">
    <text evidence="1">The sequence shown here is derived from an EMBL/GenBank/DDBJ whole genome shotgun (WGS) entry which is preliminary data.</text>
</comment>
<dbReference type="PROSITE" id="PS50819">
    <property type="entry name" value="INTEIN_ENDONUCLEASE"/>
    <property type="match status" value="1"/>
</dbReference>
<name>A0A6L4U2G5_BIFLN</name>
<dbReference type="InterPro" id="IPR027434">
    <property type="entry name" value="Homing_endonucl"/>
</dbReference>
<dbReference type="PRINTS" id="PR00379">
    <property type="entry name" value="INTEIN"/>
</dbReference>
<protein>
    <submittedName>
        <fullName evidence="1">Uncharacterized protein</fullName>
    </submittedName>
</protein>
<dbReference type="Pfam" id="PF12846">
    <property type="entry name" value="AAA_10"/>
    <property type="match status" value="1"/>
</dbReference>
<sequence length="1440" mass="159895">MPRGNFYRPESFIISPASEYGLLRSATPDRTVWLYARIPWSTALLDGANDRKRNDAAQQLMAFFDGLANQVTVAGMRYRYMLQSEYREFHLLTGSMPVRYSPPASMRDTDLGRYQAQYYRSQKVCKQFAVIGVPLKLVGDHSNNRKPGMLQRALTWYDRMCYSVANGCPMFEEYLPDAHNIERIMLNAGLEPFTIMDEQEREQLVAMMESWWVGRANSSALPILAENAHVHFFPDNATCAHAKNLYDNGVDCTEWNIDEEYPASICFARTADFNQSSITDPNNLWIARLMEVGRAGGANAVATSIRGKVEPAKVTADQIRRNSRTIDESIKERYEKGHEAPGDMTEIKERLDYKKAIYNTPDMPPSIIDLSVATCVAGNEQMAIDALGCIPNIEFVNLTTASEQLMAFKSMQACSNVRMTPYEIHWAATCVAGGGVSSFAKAGDRDGALVGLSEANRQPVYIGTTTVQDKDRRPILAIIGDTGSGKAVHISSTIPVPPQTSFPHGKMAKISDLHEGDLVYGRDGKPYPLLKLHPIHTEDLYEVTLSDGQTIKASGNHQWIVSDFKDRNKFRKPKHLKSQQRKNMLSETYDELCRMSDALPAQSTMSVNELAEFVHPVTSRWWSGESNAKTIAAALRFMGVESHQEQRDRAIADTKKPFKTRQNCRRYNTQEALRALIAHYDGVAQHAKRWNDLARERADVLRKHLEDNYPKGISITDIQKMLEDRSPSRSSIASVIKTLNPISEWDTEERIHSDRMRHDSVSVYNVREACRAIGQRMMLRYEGAFNETNSLGYCEQVVTTRDMLASGLKDSGNRAQWAIRAAMPVANPQADLPLDPWVLGAWLADGSIGTGIIASDNRNGDLQHVKSCLTSAGFSLGSINTPMVVNVKGLVSILRDMGILREKRIPEIYFSASIEQRLSLVQGLLDQDGTISSNGNIEFTQSADHLPIVRGMVRLLRSLGIVVHEPHLNKAGYTADGVRHEAQDRYRITFTTDLPVFSLQRKAALIPTTLRQTQQWLYVKDIRKISNAPHRCLTVGSPDHSFLIADYVPTHNTMAAFSLFLQWSKIDARDGKGKTPCIYINPKAGNDLEDATRSQGGTVIRLDSDVANGTFDPFNVIPNVEEAKEIAVLMMTNILGGNTKMESAMTAMLDYGVKHGARCVGRALLVAAQAVAKTIKAGNTAESIGLPSNTLEVFSTISMNLKANQGLRLIFGTDNDTKPLTISQNLTLINAGDRSLIPEGQDDSMTARIRQWTLRMVVMGAGTAVRGRDGMVGVDEAWVFMGKDKGASRTFEQWVRMARSQRFTPVIISQKVQEFIDADLTGGISRALLLALDNPEEANGTVSPAKSAERLLGIEDPNGRILQRMGADDTLDNGQPNPNSLKRLVSASTRKTVRGAVAYFKDGSKQPIPVEIVIPPALLKEISTTATDKIAREQRKNKEQ</sequence>
<dbReference type="SUPFAM" id="SSF55608">
    <property type="entry name" value="Homing endonucleases"/>
    <property type="match status" value="1"/>
</dbReference>
<dbReference type="PROSITE" id="PS50817">
    <property type="entry name" value="INTEIN_N_TER"/>
    <property type="match status" value="1"/>
</dbReference>